<keyword evidence="2" id="KW-1185">Reference proteome</keyword>
<dbReference type="EMBL" id="PGOL01000462">
    <property type="protein sequence ID" value="PKI70313.1"/>
    <property type="molecule type" value="Genomic_DNA"/>
</dbReference>
<gene>
    <name evidence="1" type="ORF">CRG98_009305</name>
</gene>
<dbReference type="Proteomes" id="UP000233551">
    <property type="component" value="Unassembled WGS sequence"/>
</dbReference>
<proteinExistence type="predicted"/>
<reference evidence="1 2" key="1">
    <citation type="submission" date="2017-11" db="EMBL/GenBank/DDBJ databases">
        <title>De-novo sequencing of pomegranate (Punica granatum L.) genome.</title>
        <authorList>
            <person name="Akparov Z."/>
            <person name="Amiraslanov A."/>
            <person name="Hajiyeva S."/>
            <person name="Abbasov M."/>
            <person name="Kaur K."/>
            <person name="Hamwieh A."/>
            <person name="Solovyev V."/>
            <person name="Salamov A."/>
            <person name="Braich B."/>
            <person name="Kosarev P."/>
            <person name="Mahmoud A."/>
            <person name="Hajiyev E."/>
            <person name="Babayeva S."/>
            <person name="Izzatullayeva V."/>
            <person name="Mammadov A."/>
            <person name="Mammadov A."/>
            <person name="Sharifova S."/>
            <person name="Ojaghi J."/>
            <person name="Eynullazada K."/>
            <person name="Bayramov B."/>
            <person name="Abdulazimova A."/>
            <person name="Shahmuradov I."/>
        </authorList>
    </citation>
    <scope>NUCLEOTIDE SEQUENCE [LARGE SCALE GENOMIC DNA]</scope>
    <source>
        <strain evidence="2">cv. AG2017</strain>
        <tissue evidence="1">Leaf</tissue>
    </source>
</reference>
<organism evidence="1 2">
    <name type="scientific">Punica granatum</name>
    <name type="common">Pomegranate</name>
    <dbReference type="NCBI Taxonomy" id="22663"/>
    <lineage>
        <taxon>Eukaryota</taxon>
        <taxon>Viridiplantae</taxon>
        <taxon>Streptophyta</taxon>
        <taxon>Embryophyta</taxon>
        <taxon>Tracheophyta</taxon>
        <taxon>Spermatophyta</taxon>
        <taxon>Magnoliopsida</taxon>
        <taxon>eudicotyledons</taxon>
        <taxon>Gunneridae</taxon>
        <taxon>Pentapetalae</taxon>
        <taxon>rosids</taxon>
        <taxon>malvids</taxon>
        <taxon>Myrtales</taxon>
        <taxon>Lythraceae</taxon>
        <taxon>Punica</taxon>
    </lineage>
</organism>
<name>A0A2I0KPT7_PUNGR</name>
<dbReference type="AlphaFoldDB" id="A0A2I0KPT7"/>
<accession>A0A2I0KPT7</accession>
<comment type="caution">
    <text evidence="1">The sequence shown here is derived from an EMBL/GenBank/DDBJ whole genome shotgun (WGS) entry which is preliminary data.</text>
</comment>
<evidence type="ECO:0000313" key="2">
    <source>
        <dbReference type="Proteomes" id="UP000233551"/>
    </source>
</evidence>
<protein>
    <submittedName>
        <fullName evidence="1">Uncharacterized protein</fullName>
    </submittedName>
</protein>
<evidence type="ECO:0000313" key="1">
    <source>
        <dbReference type="EMBL" id="PKI70313.1"/>
    </source>
</evidence>
<sequence length="126" mass="13792">MVMLDIIRGVHEDRVYPEPVGTYLLLSVARQLRLLSPNFGFSFLTIDSGSSSSLSSLTLLQALFLAPPRRSPLVSDSLAPTLLEALFPGEILPLLLSPTLSGLLTDFAFVDKLFSQIFVTIWIDIG</sequence>